<feature type="transmembrane region" description="Helical" evidence="12">
    <location>
        <begin position="356"/>
        <end position="375"/>
    </location>
</feature>
<dbReference type="SUPFAM" id="SSF103473">
    <property type="entry name" value="MFS general substrate transporter"/>
    <property type="match status" value="1"/>
</dbReference>
<dbReference type="Proteomes" id="UP000272025">
    <property type="component" value="Unassembled WGS sequence"/>
</dbReference>
<feature type="transmembrane region" description="Helical" evidence="12">
    <location>
        <begin position="267"/>
        <end position="287"/>
    </location>
</feature>
<keyword evidence="7 12" id="KW-1133">Transmembrane helix</keyword>
<evidence type="ECO:0000313" key="13">
    <source>
        <dbReference type="EMBL" id="ROT34721.1"/>
    </source>
</evidence>
<keyword evidence="14" id="KW-1185">Reference proteome</keyword>
<feature type="transmembrane region" description="Helical" evidence="12">
    <location>
        <begin position="293"/>
        <end position="314"/>
    </location>
</feature>
<feature type="transmembrane region" description="Helical" evidence="12">
    <location>
        <begin position="71"/>
        <end position="90"/>
    </location>
</feature>
<dbReference type="GO" id="GO:0005886">
    <property type="term" value="C:plasma membrane"/>
    <property type="evidence" value="ECO:0007669"/>
    <property type="project" value="UniProtKB-SubCell"/>
</dbReference>
<evidence type="ECO:0000256" key="12">
    <source>
        <dbReference type="SAM" id="Phobius"/>
    </source>
</evidence>
<keyword evidence="9 12" id="KW-0472">Membrane</keyword>
<reference evidence="13 14" key="1">
    <citation type="journal article" date="2018" name="Mol. Ecol.">
        <title>The obligate alkalophilic soda-lake fungus Sodiomyces alkalinus has shifted to a protein diet.</title>
        <authorList>
            <person name="Grum-Grzhimaylo A.A."/>
            <person name="Falkoski D.L."/>
            <person name="van den Heuvel J."/>
            <person name="Valero-Jimenez C.A."/>
            <person name="Min B."/>
            <person name="Choi I.G."/>
            <person name="Lipzen A."/>
            <person name="Daum C.G."/>
            <person name="Aanen D.K."/>
            <person name="Tsang A."/>
            <person name="Henrissat B."/>
            <person name="Bilanenko E.N."/>
            <person name="de Vries R.P."/>
            <person name="van Kan J.A.L."/>
            <person name="Grigoriev I.V."/>
            <person name="Debets A.J.M."/>
        </authorList>
    </citation>
    <scope>NUCLEOTIDE SEQUENCE [LARGE SCALE GENOMIC DNA]</scope>
    <source>
        <strain evidence="13 14">F11</strain>
    </source>
</reference>
<organism evidence="13 14">
    <name type="scientific">Sodiomyces alkalinus (strain CBS 110278 / VKM F-3762 / F11)</name>
    <name type="common">Alkaliphilic filamentous fungus</name>
    <dbReference type="NCBI Taxonomy" id="1314773"/>
    <lineage>
        <taxon>Eukaryota</taxon>
        <taxon>Fungi</taxon>
        <taxon>Dikarya</taxon>
        <taxon>Ascomycota</taxon>
        <taxon>Pezizomycotina</taxon>
        <taxon>Sordariomycetes</taxon>
        <taxon>Hypocreomycetidae</taxon>
        <taxon>Glomerellales</taxon>
        <taxon>Plectosphaerellaceae</taxon>
        <taxon>Sodiomyces</taxon>
    </lineage>
</organism>
<keyword evidence="6 12" id="KW-0812">Transmembrane</keyword>
<feature type="transmembrane region" description="Helical" evidence="12">
    <location>
        <begin position="196"/>
        <end position="216"/>
    </location>
</feature>
<feature type="transmembrane region" description="Helical" evidence="12">
    <location>
        <begin position="44"/>
        <end position="65"/>
    </location>
</feature>
<evidence type="ECO:0000256" key="3">
    <source>
        <dbReference type="ARBA" id="ARBA00021242"/>
    </source>
</evidence>
<feature type="transmembrane region" description="Helical" evidence="12">
    <location>
        <begin position="236"/>
        <end position="255"/>
    </location>
</feature>
<keyword evidence="4" id="KW-0813">Transport</keyword>
<evidence type="ECO:0000256" key="11">
    <source>
        <dbReference type="ARBA" id="ARBA00032555"/>
    </source>
</evidence>
<accession>A0A3N2PJL9</accession>
<dbReference type="GeneID" id="39579468"/>
<evidence type="ECO:0000256" key="2">
    <source>
        <dbReference type="ARBA" id="ARBA00004651"/>
    </source>
</evidence>
<dbReference type="OrthoDB" id="263957at2759"/>
<dbReference type="EMBL" id="ML119066">
    <property type="protein sequence ID" value="ROT34721.1"/>
    <property type="molecule type" value="Genomic_DNA"/>
</dbReference>
<dbReference type="Gene3D" id="1.20.1250.20">
    <property type="entry name" value="MFS general substrate transporter like domains"/>
    <property type="match status" value="1"/>
</dbReference>
<comment type="subcellular location">
    <subcellularLocation>
        <location evidence="2">Cell membrane</location>
        <topology evidence="2">Multi-pass membrane protein</topology>
    </subcellularLocation>
</comment>
<feature type="transmembrane region" description="Helical" evidence="12">
    <location>
        <begin position="138"/>
        <end position="159"/>
    </location>
</feature>
<sequence length="377" mass="41156">MYKYEKGLPENVVAALYASGFMSGAVSASFAGALTDRFGRRMACLVYCVAYIATCASMLSNNAAILFSGRLFGGVATTLLFSAFETWVVTEYHQRNLARSHLSLSTLFGNMATLSSVVAIMSGIVGDLLVAGFNGARGWPFVAAAGSAAIAALLIVIFWPENYGNRHGDDKPDRGPANTAEAIRSGPCTTLRDKRIWGLSFTSTFFEGTMYLFVFFWSQTLSSARNRAGSDGELPYGLVFSSFMCAMMAGSNLFSMMARPHVGGQTLALLFAAVLVVSGCLLAVVLFQDEQWVFWTLCMIELCIGIYFPSMSYLKSEVVEDGVRGRIYSILRLPLNVFVVVVHSLDQEGDAHRNHVFLTCAVLLITSFLVLRWSFSR</sequence>
<feature type="transmembrane region" description="Helical" evidence="12">
    <location>
        <begin position="326"/>
        <end position="344"/>
    </location>
</feature>
<dbReference type="STRING" id="1314773.A0A3N2PJL9"/>
<gene>
    <name evidence="13" type="ORF">SODALDRAFT_329590</name>
</gene>
<evidence type="ECO:0000256" key="9">
    <source>
        <dbReference type="ARBA" id="ARBA00023136"/>
    </source>
</evidence>
<evidence type="ECO:0000256" key="6">
    <source>
        <dbReference type="ARBA" id="ARBA00022692"/>
    </source>
</evidence>
<proteinExistence type="predicted"/>
<dbReference type="GO" id="GO:0006811">
    <property type="term" value="P:monoatomic ion transport"/>
    <property type="evidence" value="ECO:0007669"/>
    <property type="project" value="UniProtKB-KW"/>
</dbReference>
<dbReference type="PANTHER" id="PTHR23516">
    <property type="entry name" value="SAM (S-ADENOSYL METHIONINE) TRANSPORTER"/>
    <property type="match status" value="1"/>
</dbReference>
<name>A0A3N2PJL9_SODAK</name>
<evidence type="ECO:0000256" key="1">
    <source>
        <dbReference type="ARBA" id="ARBA00003019"/>
    </source>
</evidence>
<dbReference type="InterPro" id="IPR036259">
    <property type="entry name" value="MFS_trans_sf"/>
</dbReference>
<keyword evidence="8" id="KW-0406">Ion transport</keyword>
<feature type="transmembrane region" description="Helical" evidence="12">
    <location>
        <begin position="102"/>
        <end position="126"/>
    </location>
</feature>
<dbReference type="GO" id="GO:0015098">
    <property type="term" value="F:molybdate ion transmembrane transporter activity"/>
    <property type="evidence" value="ECO:0007669"/>
    <property type="project" value="InterPro"/>
</dbReference>
<comment type="function">
    <text evidence="1">Mediates high-affinity intracellular uptake of the rare oligo-element molybdenum.</text>
</comment>
<protein>
    <recommendedName>
        <fullName evidence="3">Molybdate-anion transporter</fullName>
    </recommendedName>
    <alternativeName>
        <fullName evidence="10">Major facilitator superfamily domain-containing protein 5</fullName>
    </alternativeName>
    <alternativeName>
        <fullName evidence="11">Molybdate transporter 2 homolog</fullName>
    </alternativeName>
</protein>
<evidence type="ECO:0000256" key="10">
    <source>
        <dbReference type="ARBA" id="ARBA00030646"/>
    </source>
</evidence>
<dbReference type="AlphaFoldDB" id="A0A3N2PJL9"/>
<feature type="transmembrane region" description="Helical" evidence="12">
    <location>
        <begin position="12"/>
        <end position="32"/>
    </location>
</feature>
<evidence type="ECO:0000313" key="14">
    <source>
        <dbReference type="Proteomes" id="UP000272025"/>
    </source>
</evidence>
<dbReference type="Pfam" id="PF05631">
    <property type="entry name" value="MFS_5"/>
    <property type="match status" value="1"/>
</dbReference>
<evidence type="ECO:0000256" key="7">
    <source>
        <dbReference type="ARBA" id="ARBA00022989"/>
    </source>
</evidence>
<dbReference type="PANTHER" id="PTHR23516:SF1">
    <property type="entry name" value="MOLYBDATE-ANION TRANSPORTER"/>
    <property type="match status" value="1"/>
</dbReference>
<evidence type="ECO:0000256" key="8">
    <source>
        <dbReference type="ARBA" id="ARBA00023065"/>
    </source>
</evidence>
<evidence type="ECO:0000256" key="4">
    <source>
        <dbReference type="ARBA" id="ARBA00022448"/>
    </source>
</evidence>
<evidence type="ECO:0000256" key="5">
    <source>
        <dbReference type="ARBA" id="ARBA00022475"/>
    </source>
</evidence>
<dbReference type="InterPro" id="IPR008509">
    <property type="entry name" value="MOT2/MFSD5"/>
</dbReference>
<dbReference type="RefSeq" id="XP_028462527.1">
    <property type="nucleotide sequence ID" value="XM_028610990.1"/>
</dbReference>
<keyword evidence="5" id="KW-1003">Cell membrane</keyword>